<organism evidence="1 2">
    <name type="scientific">Legionella brunensis</name>
    <dbReference type="NCBI Taxonomy" id="29422"/>
    <lineage>
        <taxon>Bacteria</taxon>
        <taxon>Pseudomonadati</taxon>
        <taxon>Pseudomonadota</taxon>
        <taxon>Gammaproteobacteria</taxon>
        <taxon>Legionellales</taxon>
        <taxon>Legionellaceae</taxon>
        <taxon>Legionella</taxon>
    </lineage>
</organism>
<proteinExistence type="predicted"/>
<dbReference type="Proteomes" id="UP000054742">
    <property type="component" value="Unassembled WGS sequence"/>
</dbReference>
<protein>
    <submittedName>
        <fullName evidence="1">Uncharacterized protein</fullName>
    </submittedName>
</protein>
<keyword evidence="2" id="KW-1185">Reference proteome</keyword>
<dbReference type="EMBL" id="LNXV01000034">
    <property type="protein sequence ID" value="KTC77819.1"/>
    <property type="molecule type" value="Genomic_DNA"/>
</dbReference>
<dbReference type="AlphaFoldDB" id="A0A0W0S3L6"/>
<sequence>MVDAKQFVINWLVTDSCREKALIKYEIKQIESRLQKAMGDGKNVRMRVQEAAQFCSELALRYQDLLHLLKPDCSKESEISISISENSPSRCYVTIQTLKQQICLSMTPLQEIKIIRKLRYHYKYLQEQLNGLKPQSVEYLQRSLTGQLKTLVEANTCSDWLLAIVAFANDAGENILSSLALLTQLDDKEILRLAALFEQQEVTLTINHIFFFKVNPHKLFKQVLHPEKLLSVKARLAMLHQFIESMYLTVMQTLKQRRLGELHDHLFHGEELSPGITINVESETQHLIIAALKEWRLPVLDGSDELVIRNKLNDLFLAYKFWFNPNRLIDTAMTLQQQFANSGDSNENYKKFSLYMLSLFQHFSTTECLDLYGYFANKDSCYLMRTLAAVLEDQKIASLPLATLQQKEAIGRVYHVLDCIMEAVREELMNRLITTTPYERHSTHKPLKPGRRNLNAINRIMELYSGAVVLENKMLEQLFKEVGGDF</sequence>
<evidence type="ECO:0000313" key="2">
    <source>
        <dbReference type="Proteomes" id="UP000054742"/>
    </source>
</evidence>
<accession>A0A0W0S3L6</accession>
<evidence type="ECO:0000313" key="1">
    <source>
        <dbReference type="EMBL" id="KTC77819.1"/>
    </source>
</evidence>
<dbReference type="PATRIC" id="fig|29422.6.peg.2879"/>
<gene>
    <name evidence="1" type="ORF">Lbru_2712</name>
</gene>
<dbReference type="RefSeq" id="WP_058442694.1">
    <property type="nucleotide sequence ID" value="NZ_CAAAHU010000011.1"/>
</dbReference>
<comment type="caution">
    <text evidence="1">The sequence shown here is derived from an EMBL/GenBank/DDBJ whole genome shotgun (WGS) entry which is preliminary data.</text>
</comment>
<dbReference type="OrthoDB" id="5650038at2"/>
<name>A0A0W0S3L6_9GAMM</name>
<reference evidence="1 2" key="1">
    <citation type="submission" date="2015-11" db="EMBL/GenBank/DDBJ databases">
        <title>Genomic analysis of 38 Legionella species identifies large and diverse effector repertoires.</title>
        <authorList>
            <person name="Burstein D."/>
            <person name="Amaro F."/>
            <person name="Zusman T."/>
            <person name="Lifshitz Z."/>
            <person name="Cohen O."/>
            <person name="Gilbert J.A."/>
            <person name="Pupko T."/>
            <person name="Shuman H.A."/>
            <person name="Segal G."/>
        </authorList>
    </citation>
    <scope>NUCLEOTIDE SEQUENCE [LARGE SCALE GENOMIC DNA]</scope>
    <source>
        <strain evidence="1 2">ATCC 43878</strain>
    </source>
</reference>